<gene>
    <name evidence="10" type="ORF">FHS87_000775</name>
</gene>
<evidence type="ECO:0000259" key="7">
    <source>
        <dbReference type="Pfam" id="PF06429"/>
    </source>
</evidence>
<dbReference type="Proteomes" id="UP000580654">
    <property type="component" value="Unassembled WGS sequence"/>
</dbReference>
<dbReference type="GO" id="GO:0071978">
    <property type="term" value="P:bacterial-type flagellum-dependent swarming motility"/>
    <property type="evidence" value="ECO:0007669"/>
    <property type="project" value="TreeGrafter"/>
</dbReference>
<dbReference type="InterPro" id="IPR020013">
    <property type="entry name" value="Flagellar_FlgE/F/G"/>
</dbReference>
<dbReference type="GO" id="GO:0005829">
    <property type="term" value="C:cytosol"/>
    <property type="evidence" value="ECO:0007669"/>
    <property type="project" value="TreeGrafter"/>
</dbReference>
<dbReference type="GO" id="GO:0009425">
    <property type="term" value="C:bacterial-type flagellum basal body"/>
    <property type="evidence" value="ECO:0007669"/>
    <property type="project" value="UniProtKB-SubCell"/>
</dbReference>
<dbReference type="NCBIfam" id="TIGR03506">
    <property type="entry name" value="FlgEFG_subfam"/>
    <property type="match status" value="1"/>
</dbReference>
<dbReference type="EMBL" id="JACIJD010000003">
    <property type="protein sequence ID" value="MBB5692756.1"/>
    <property type="molecule type" value="Genomic_DNA"/>
</dbReference>
<sequence>MSLYASMTTAISGLTAQARALGNVADNVANSQTTGFKRTDTNFVSYITRSTAQVNQPGSVTARPDYTTSIQGSVQSSESPLAMAIAGQGMFAVASATGSLNGDTTFDSRTFYTRAGDFSMNSDGYLVNGQGYYLQGWTADAEGNPDRSNIKPIQVDQSVYNPVPTTNVTLSANLPADSTTTPAEATIQIYDSLGRLHSVDMTWKQTATNKWQLTMSIPDDKTTPAPTRTIDVNFGATGGSTTAAGTIDSFGAVVGSTLAGSATKAGDPAIVTFSADFGQGPQPIKLDLGNFGEPSGVTQYAGTKYTLRDISQNGVPQGSFSSVSLSDNGDLTVNYDNGQARTVGRVPIVTFSDPDKLQKTDGQAYLRTEESGEARVNDAASNGGGKIVTSALEGSNVDIASEFSKLILAQRAYAANTKIVTAADELLQDTINMRR</sequence>
<dbReference type="Pfam" id="PF06429">
    <property type="entry name" value="Flg_bbr_C"/>
    <property type="match status" value="1"/>
</dbReference>
<dbReference type="InterPro" id="IPR037058">
    <property type="entry name" value="Falgellar_hook_FlgE_sf"/>
</dbReference>
<evidence type="ECO:0000259" key="6">
    <source>
        <dbReference type="Pfam" id="PF00460"/>
    </source>
</evidence>
<evidence type="ECO:0000259" key="8">
    <source>
        <dbReference type="Pfam" id="PF07559"/>
    </source>
</evidence>
<reference evidence="10 11" key="1">
    <citation type="submission" date="2020-08" db="EMBL/GenBank/DDBJ databases">
        <title>Genomic Encyclopedia of Type Strains, Phase IV (KMG-IV): sequencing the most valuable type-strain genomes for metagenomic binning, comparative biology and taxonomic classification.</title>
        <authorList>
            <person name="Goeker M."/>
        </authorList>
    </citation>
    <scope>NUCLEOTIDE SEQUENCE [LARGE SCALE GENOMIC DNA]</scope>
    <source>
        <strain evidence="10 11">DSM 25622</strain>
    </source>
</reference>
<accession>A0A840XXY5</accession>
<dbReference type="Gene3D" id="2.60.98.20">
    <property type="entry name" value="Flagellar hook protein FlgE"/>
    <property type="match status" value="1"/>
</dbReference>
<dbReference type="InterPro" id="IPR010930">
    <property type="entry name" value="Flg_bb/hook_C_dom"/>
</dbReference>
<dbReference type="GO" id="GO:0009424">
    <property type="term" value="C:bacterial-type flagellum hook"/>
    <property type="evidence" value="ECO:0007669"/>
    <property type="project" value="TreeGrafter"/>
</dbReference>
<dbReference type="InterPro" id="IPR037925">
    <property type="entry name" value="FlgE/F/G-like"/>
</dbReference>
<dbReference type="Pfam" id="PF00460">
    <property type="entry name" value="Flg_bb_rod"/>
    <property type="match status" value="1"/>
</dbReference>
<feature type="domain" description="Flagellar basal body rod protein N-terminal" evidence="6">
    <location>
        <begin position="7"/>
        <end position="37"/>
    </location>
</feature>
<keyword evidence="11" id="KW-1185">Reference proteome</keyword>
<evidence type="ECO:0000259" key="9">
    <source>
        <dbReference type="Pfam" id="PF22692"/>
    </source>
</evidence>
<keyword evidence="10" id="KW-0966">Cell projection</keyword>
<evidence type="ECO:0000256" key="4">
    <source>
        <dbReference type="ARBA" id="ARBA00023143"/>
    </source>
</evidence>
<dbReference type="AlphaFoldDB" id="A0A840XXY5"/>
<dbReference type="InterPro" id="IPR053967">
    <property type="entry name" value="LlgE_F_G-like_D1"/>
</dbReference>
<feature type="domain" description="Flagellar basal-body/hook protein C-terminal" evidence="7">
    <location>
        <begin position="390"/>
        <end position="433"/>
    </location>
</feature>
<comment type="similarity">
    <text evidence="2 5">Belongs to the flagella basal body rod proteins family.</text>
</comment>
<dbReference type="Pfam" id="PF22692">
    <property type="entry name" value="LlgE_F_G_D1"/>
    <property type="match status" value="1"/>
</dbReference>
<feature type="domain" description="Flagellar hook protein FlgE/F/G-like D1" evidence="9">
    <location>
        <begin position="84"/>
        <end position="158"/>
    </location>
</feature>
<dbReference type="InterPro" id="IPR011491">
    <property type="entry name" value="FlgE_D2"/>
</dbReference>
<comment type="caution">
    <text evidence="10">The sequence shown here is derived from an EMBL/GenBank/DDBJ whole genome shotgun (WGS) entry which is preliminary data.</text>
</comment>
<dbReference type="PANTHER" id="PTHR30435">
    <property type="entry name" value="FLAGELLAR PROTEIN"/>
    <property type="match status" value="1"/>
</dbReference>
<evidence type="ECO:0000256" key="1">
    <source>
        <dbReference type="ARBA" id="ARBA00004117"/>
    </source>
</evidence>
<protein>
    <recommendedName>
        <fullName evidence="3 5">Flagellar hook protein FlgE</fullName>
    </recommendedName>
</protein>
<dbReference type="InterPro" id="IPR001444">
    <property type="entry name" value="Flag_bb_rod_N"/>
</dbReference>
<evidence type="ECO:0000256" key="2">
    <source>
        <dbReference type="ARBA" id="ARBA00009677"/>
    </source>
</evidence>
<organism evidence="10 11">
    <name type="scientific">Muricoccus pecuniae</name>
    <dbReference type="NCBI Taxonomy" id="693023"/>
    <lineage>
        <taxon>Bacteria</taxon>
        <taxon>Pseudomonadati</taxon>
        <taxon>Pseudomonadota</taxon>
        <taxon>Alphaproteobacteria</taxon>
        <taxon>Acetobacterales</taxon>
        <taxon>Roseomonadaceae</taxon>
        <taxon>Muricoccus</taxon>
    </lineage>
</organism>
<dbReference type="NCBIfam" id="NF004242">
    <property type="entry name" value="PRK05682.2-1"/>
    <property type="match status" value="1"/>
</dbReference>
<evidence type="ECO:0000256" key="5">
    <source>
        <dbReference type="RuleBase" id="RU362116"/>
    </source>
</evidence>
<comment type="subcellular location">
    <subcellularLocation>
        <location evidence="1 5">Bacterial flagellum basal body</location>
    </subcellularLocation>
</comment>
<evidence type="ECO:0000256" key="3">
    <source>
        <dbReference type="ARBA" id="ARBA00019015"/>
    </source>
</evidence>
<dbReference type="PANTHER" id="PTHR30435:SF1">
    <property type="entry name" value="FLAGELLAR HOOK PROTEIN FLGE"/>
    <property type="match status" value="1"/>
</dbReference>
<keyword evidence="4 5" id="KW-0975">Bacterial flagellum</keyword>
<evidence type="ECO:0000313" key="11">
    <source>
        <dbReference type="Proteomes" id="UP000580654"/>
    </source>
</evidence>
<keyword evidence="10" id="KW-0969">Cilium</keyword>
<evidence type="ECO:0000313" key="10">
    <source>
        <dbReference type="EMBL" id="MBB5692756.1"/>
    </source>
</evidence>
<dbReference type="RefSeq" id="WP_184514093.1">
    <property type="nucleotide sequence ID" value="NZ_JACIJD010000003.1"/>
</dbReference>
<name>A0A840XXY5_9PROT</name>
<dbReference type="Pfam" id="PF07559">
    <property type="entry name" value="FlgE_D2"/>
    <property type="match status" value="1"/>
</dbReference>
<keyword evidence="10" id="KW-0282">Flagellum</keyword>
<feature type="domain" description="Flagellar hook protein FlgE D2" evidence="8">
    <location>
        <begin position="172"/>
        <end position="314"/>
    </location>
</feature>
<comment type="function">
    <text evidence="5">A flexible structure which links the flagellar filament to the drive apparatus in the basal body.</text>
</comment>
<proteinExistence type="inferred from homology"/>
<dbReference type="SUPFAM" id="SSF117143">
    <property type="entry name" value="Flagellar hook protein flgE"/>
    <property type="match status" value="1"/>
</dbReference>